<dbReference type="InterPro" id="IPR051280">
    <property type="entry name" value="Cl-channel/antiporter"/>
</dbReference>
<evidence type="ECO:0000256" key="6">
    <source>
        <dbReference type="ARBA" id="ARBA00023136"/>
    </source>
</evidence>
<dbReference type="SUPFAM" id="SSF81340">
    <property type="entry name" value="Clc chloride channel"/>
    <property type="match status" value="1"/>
</dbReference>
<evidence type="ECO:0000313" key="8">
    <source>
        <dbReference type="EMBL" id="KAH3864472.1"/>
    </source>
</evidence>
<keyword evidence="9" id="KW-1185">Reference proteome</keyword>
<dbReference type="GO" id="GO:0015108">
    <property type="term" value="F:chloride transmembrane transporter activity"/>
    <property type="evidence" value="ECO:0007669"/>
    <property type="project" value="InterPro"/>
</dbReference>
<keyword evidence="3" id="KW-0677">Repeat</keyword>
<evidence type="ECO:0000313" key="9">
    <source>
        <dbReference type="Proteomes" id="UP000828390"/>
    </source>
</evidence>
<reference evidence="8" key="2">
    <citation type="submission" date="2020-11" db="EMBL/GenBank/DDBJ databases">
        <authorList>
            <person name="McCartney M.A."/>
            <person name="Auch B."/>
            <person name="Kono T."/>
            <person name="Mallez S."/>
            <person name="Becker A."/>
            <person name="Gohl D.M."/>
            <person name="Silverstein K.A.T."/>
            <person name="Koren S."/>
            <person name="Bechman K.B."/>
            <person name="Herman A."/>
            <person name="Abrahante J.E."/>
            <person name="Garbe J."/>
        </authorList>
    </citation>
    <scope>NUCLEOTIDE SEQUENCE</scope>
    <source>
        <strain evidence="8">Duluth1</strain>
        <tissue evidence="8">Whole animal</tissue>
    </source>
</reference>
<dbReference type="InterPro" id="IPR014743">
    <property type="entry name" value="Cl-channel_core"/>
</dbReference>
<feature type="transmembrane region" description="Helical" evidence="7">
    <location>
        <begin position="261"/>
        <end position="284"/>
    </location>
</feature>
<evidence type="ECO:0000256" key="7">
    <source>
        <dbReference type="SAM" id="Phobius"/>
    </source>
</evidence>
<dbReference type="PANTHER" id="PTHR11689:SF136">
    <property type="entry name" value="H(+)_CL(-) EXCHANGE TRANSPORTER 7"/>
    <property type="match status" value="1"/>
</dbReference>
<feature type="transmembrane region" description="Helical" evidence="7">
    <location>
        <begin position="388"/>
        <end position="406"/>
    </location>
</feature>
<feature type="transmembrane region" description="Helical" evidence="7">
    <location>
        <begin position="347"/>
        <end position="367"/>
    </location>
</feature>
<dbReference type="PANTHER" id="PTHR11689">
    <property type="entry name" value="CHLORIDE CHANNEL PROTEIN CLC FAMILY MEMBER"/>
    <property type="match status" value="1"/>
</dbReference>
<dbReference type="GO" id="GO:0005765">
    <property type="term" value="C:lysosomal membrane"/>
    <property type="evidence" value="ECO:0007669"/>
    <property type="project" value="TreeGrafter"/>
</dbReference>
<feature type="transmembrane region" description="Helical" evidence="7">
    <location>
        <begin position="97"/>
        <end position="117"/>
    </location>
</feature>
<dbReference type="PRINTS" id="PR00762">
    <property type="entry name" value="CLCHANNEL"/>
</dbReference>
<dbReference type="Pfam" id="PF00654">
    <property type="entry name" value="Voltage_CLC"/>
    <property type="match status" value="1"/>
</dbReference>
<evidence type="ECO:0008006" key="10">
    <source>
        <dbReference type="Google" id="ProtNLM"/>
    </source>
</evidence>
<dbReference type="EMBL" id="JAIWYP010000002">
    <property type="protein sequence ID" value="KAH3864472.1"/>
    <property type="molecule type" value="Genomic_DNA"/>
</dbReference>
<organism evidence="8 9">
    <name type="scientific">Dreissena polymorpha</name>
    <name type="common">Zebra mussel</name>
    <name type="synonym">Mytilus polymorpha</name>
    <dbReference type="NCBI Taxonomy" id="45954"/>
    <lineage>
        <taxon>Eukaryota</taxon>
        <taxon>Metazoa</taxon>
        <taxon>Spiralia</taxon>
        <taxon>Lophotrochozoa</taxon>
        <taxon>Mollusca</taxon>
        <taxon>Bivalvia</taxon>
        <taxon>Autobranchia</taxon>
        <taxon>Heteroconchia</taxon>
        <taxon>Euheterodonta</taxon>
        <taxon>Imparidentia</taxon>
        <taxon>Neoheterodontei</taxon>
        <taxon>Myida</taxon>
        <taxon>Dreissenoidea</taxon>
        <taxon>Dreissenidae</taxon>
        <taxon>Dreissena</taxon>
    </lineage>
</organism>
<comment type="caution">
    <text evidence="8">The sequence shown here is derived from an EMBL/GenBank/DDBJ whole genome shotgun (WGS) entry which is preliminary data.</text>
</comment>
<name>A0A9D4LSZ0_DREPO</name>
<dbReference type="AlphaFoldDB" id="A0A9D4LSZ0"/>
<proteinExistence type="predicted"/>
<feature type="transmembrane region" description="Helical" evidence="7">
    <location>
        <begin position="152"/>
        <end position="179"/>
    </location>
</feature>
<evidence type="ECO:0000256" key="5">
    <source>
        <dbReference type="ARBA" id="ARBA00023122"/>
    </source>
</evidence>
<feature type="transmembrane region" description="Helical" evidence="7">
    <location>
        <begin position="296"/>
        <end position="315"/>
    </location>
</feature>
<sequence>MADDANSERTPLIGDVRRRNNVDFSNSINDDGIQSVPPHGYDAENNGLQSNVEFDIDDTSHVLSGMYESLDYDVCENQIHLKDKQLHSTRWVLKRELARWFIMGMIGIITGLIASLIDVSVEKISELKFSFIKKYVDQCTEKYCLIEPMLSWVAINAVIVFVGSTLCTFIAPVAAGSGIPQIKCFLNGVKVPQVVRLKTLIVKVIGVIASVVGGLAVGKEGPMIHSGAVVAAGISQGRSSTFRFDLKLFEYFRSDTEKRDFVSGGAAAGVSAAFGSPVGGVLFSLEEGASFWNQALTWRIFFASMLSTVTLNIIASCRNGNCFNLSLPGLFNFGNFGTVSYDPRELFFFAIMGCIGGLLGALFIFINTKLTVFRIRYIHNRFAKVAEAVLVAILSGTISFLTILLYNDCQPMRAEPATYPVQFFCPDGQYSSTAGLFFQTPESSAIHLFHDAEGTYRLETLGLFTVVFFVLAVWTYGLSIPSGLFIPSLLLGAAWGRLFGRSLQLIFPHAVWLDSGKYALIGAAAQLGMNCSGQLRSAKSGH</sequence>
<evidence type="ECO:0000256" key="2">
    <source>
        <dbReference type="ARBA" id="ARBA00022692"/>
    </source>
</evidence>
<gene>
    <name evidence="8" type="ORF">DPMN_027490</name>
</gene>
<reference evidence="8" key="1">
    <citation type="journal article" date="2019" name="bioRxiv">
        <title>The Genome of the Zebra Mussel, Dreissena polymorpha: A Resource for Invasive Species Research.</title>
        <authorList>
            <person name="McCartney M.A."/>
            <person name="Auch B."/>
            <person name="Kono T."/>
            <person name="Mallez S."/>
            <person name="Zhang Y."/>
            <person name="Obille A."/>
            <person name="Becker A."/>
            <person name="Abrahante J.E."/>
            <person name="Garbe J."/>
            <person name="Badalamenti J.P."/>
            <person name="Herman A."/>
            <person name="Mangelson H."/>
            <person name="Liachko I."/>
            <person name="Sullivan S."/>
            <person name="Sone E.D."/>
            <person name="Koren S."/>
            <person name="Silverstein K.A.T."/>
            <person name="Beckman K.B."/>
            <person name="Gohl D.M."/>
        </authorList>
    </citation>
    <scope>NUCLEOTIDE SEQUENCE</scope>
    <source>
        <strain evidence="8">Duluth1</strain>
        <tissue evidence="8">Whole animal</tissue>
    </source>
</reference>
<keyword evidence="4 7" id="KW-1133">Transmembrane helix</keyword>
<dbReference type="Proteomes" id="UP000828390">
    <property type="component" value="Unassembled WGS sequence"/>
</dbReference>
<protein>
    <recommendedName>
        <fullName evidence="10">H(+)/Cl(-) exchange transporter 7</fullName>
    </recommendedName>
</protein>
<accession>A0A9D4LSZ0</accession>
<dbReference type="InterPro" id="IPR001807">
    <property type="entry name" value="ClC"/>
</dbReference>
<evidence type="ECO:0000256" key="1">
    <source>
        <dbReference type="ARBA" id="ARBA00004141"/>
    </source>
</evidence>
<evidence type="ECO:0000256" key="3">
    <source>
        <dbReference type="ARBA" id="ARBA00022737"/>
    </source>
</evidence>
<keyword evidence="2 7" id="KW-0812">Transmembrane</keyword>
<dbReference type="Gene3D" id="1.10.3080.10">
    <property type="entry name" value="Clc chloride channel"/>
    <property type="match status" value="1"/>
</dbReference>
<keyword evidence="6 7" id="KW-0472">Membrane</keyword>
<keyword evidence="5" id="KW-0129">CBS domain</keyword>
<feature type="transmembrane region" description="Helical" evidence="7">
    <location>
        <begin position="200"/>
        <end position="217"/>
    </location>
</feature>
<comment type="subcellular location">
    <subcellularLocation>
        <location evidence="1">Membrane</location>
        <topology evidence="1">Multi-pass membrane protein</topology>
    </subcellularLocation>
</comment>
<evidence type="ECO:0000256" key="4">
    <source>
        <dbReference type="ARBA" id="ARBA00022989"/>
    </source>
</evidence>
<feature type="transmembrane region" description="Helical" evidence="7">
    <location>
        <begin position="466"/>
        <end position="495"/>
    </location>
</feature>